<dbReference type="Gene3D" id="2.30.30.760">
    <property type="match status" value="1"/>
</dbReference>
<evidence type="ECO:0000256" key="2">
    <source>
        <dbReference type="ARBA" id="ARBA00010474"/>
    </source>
</evidence>
<dbReference type="Pfam" id="PF17656">
    <property type="entry name" value="ChapFlgA_N"/>
    <property type="match status" value="1"/>
</dbReference>
<evidence type="ECO:0000256" key="1">
    <source>
        <dbReference type="ARBA" id="ARBA00004418"/>
    </source>
</evidence>
<dbReference type="GO" id="GO:0042597">
    <property type="term" value="C:periplasmic space"/>
    <property type="evidence" value="ECO:0007669"/>
    <property type="project" value="UniProtKB-SubCell"/>
</dbReference>
<comment type="similarity">
    <text evidence="2 7">Belongs to the FlgA family.</text>
</comment>
<dbReference type="InterPro" id="IPR017585">
    <property type="entry name" value="SAF_FlgA"/>
</dbReference>
<keyword evidence="4 7" id="KW-0732">Signal</keyword>
<gene>
    <name evidence="9" type="ORF">HNQ60_003075</name>
</gene>
<dbReference type="PROSITE" id="PS51257">
    <property type="entry name" value="PROKAR_LIPOPROTEIN"/>
    <property type="match status" value="1"/>
</dbReference>
<evidence type="ECO:0000256" key="5">
    <source>
        <dbReference type="ARBA" id="ARBA00022764"/>
    </source>
</evidence>
<comment type="caution">
    <text evidence="9">The sequence shown here is derived from an EMBL/GenBank/DDBJ whole genome shotgun (WGS) entry which is preliminary data.</text>
</comment>
<dbReference type="Pfam" id="PF13144">
    <property type="entry name" value="ChapFlgA"/>
    <property type="match status" value="1"/>
</dbReference>
<accession>A0A841HNK1</accession>
<dbReference type="GO" id="GO:0044780">
    <property type="term" value="P:bacterial-type flagellum assembly"/>
    <property type="evidence" value="ECO:0007669"/>
    <property type="project" value="InterPro"/>
</dbReference>
<sequence length="237" mass="25326">MRNAVVTLYLRSLLVVLAASSCGTALANTQSLESIQAAAEKQVSAQLPASKAKYFVTAARLDPRLRLAECSAPLEASLPNNSSPSARITVGVRCAAPAPWTIYVPVTTEIEAPILVLRRALPRRSPVDTADVELQTRRLPGTESGFISDTGNLQGRRLKRALPAGSPLTADVLVPDVLVRRGQQVTLLASGGPFEIRAQGQALSDGTERERIRVQNVTSRKIVEGVVENASTVRVDL</sequence>
<keyword evidence="10" id="KW-1185">Reference proteome</keyword>
<dbReference type="EMBL" id="JACHHZ010000003">
    <property type="protein sequence ID" value="MBB6094194.1"/>
    <property type="molecule type" value="Genomic_DNA"/>
</dbReference>
<feature type="signal peptide" evidence="7">
    <location>
        <begin position="1"/>
        <end position="27"/>
    </location>
</feature>
<organism evidence="9 10">
    <name type="scientific">Povalibacter uvarum</name>
    <dbReference type="NCBI Taxonomy" id="732238"/>
    <lineage>
        <taxon>Bacteria</taxon>
        <taxon>Pseudomonadati</taxon>
        <taxon>Pseudomonadota</taxon>
        <taxon>Gammaproteobacteria</taxon>
        <taxon>Steroidobacterales</taxon>
        <taxon>Steroidobacteraceae</taxon>
        <taxon>Povalibacter</taxon>
    </lineage>
</organism>
<dbReference type="RefSeq" id="WP_184333231.1">
    <property type="nucleotide sequence ID" value="NZ_JACHHZ010000003.1"/>
</dbReference>
<dbReference type="PANTHER" id="PTHR36307">
    <property type="entry name" value="FLAGELLA BASAL BODY P-RING FORMATION PROTEIN FLGA"/>
    <property type="match status" value="1"/>
</dbReference>
<keyword evidence="9" id="KW-0282">Flagellum</keyword>
<evidence type="ECO:0000313" key="9">
    <source>
        <dbReference type="EMBL" id="MBB6094194.1"/>
    </source>
</evidence>
<dbReference type="InterPro" id="IPR039246">
    <property type="entry name" value="Flagellar_FlgA"/>
</dbReference>
<dbReference type="PANTHER" id="PTHR36307:SF1">
    <property type="entry name" value="FLAGELLA BASAL BODY P-RING FORMATION PROTEIN FLGA"/>
    <property type="match status" value="1"/>
</dbReference>
<feature type="chain" id="PRO_5033107661" description="Flagella basal body P-ring formation protein FlgA" evidence="7">
    <location>
        <begin position="28"/>
        <end position="237"/>
    </location>
</feature>
<name>A0A841HNK1_9GAMM</name>
<keyword evidence="9" id="KW-0966">Cell projection</keyword>
<dbReference type="Proteomes" id="UP000588068">
    <property type="component" value="Unassembled WGS sequence"/>
</dbReference>
<feature type="domain" description="SAF" evidence="8">
    <location>
        <begin position="112"/>
        <end position="174"/>
    </location>
</feature>
<evidence type="ECO:0000313" key="10">
    <source>
        <dbReference type="Proteomes" id="UP000588068"/>
    </source>
</evidence>
<keyword evidence="5 7" id="KW-0574">Periplasm</keyword>
<keyword evidence="7" id="KW-1005">Bacterial flagellum biogenesis</keyword>
<reference evidence="9 10" key="1">
    <citation type="submission" date="2020-08" db="EMBL/GenBank/DDBJ databases">
        <title>Genomic Encyclopedia of Type Strains, Phase IV (KMG-IV): sequencing the most valuable type-strain genomes for metagenomic binning, comparative biology and taxonomic classification.</title>
        <authorList>
            <person name="Goeker M."/>
        </authorList>
    </citation>
    <scope>NUCLEOTIDE SEQUENCE [LARGE SCALE GENOMIC DNA]</scope>
    <source>
        <strain evidence="9 10">DSM 26723</strain>
    </source>
</reference>
<proteinExistence type="inferred from homology"/>
<dbReference type="InterPro" id="IPR041231">
    <property type="entry name" value="FlgA_N"/>
</dbReference>
<dbReference type="CDD" id="cd11614">
    <property type="entry name" value="SAF_CpaB_FlgA_like"/>
    <property type="match status" value="1"/>
</dbReference>
<dbReference type="Gene3D" id="3.90.1210.10">
    <property type="entry name" value="Antifreeze-like/N-acetylneuraminic acid synthase C-terminal domain"/>
    <property type="match status" value="1"/>
</dbReference>
<comment type="function">
    <text evidence="6 7">Involved in the assembly process of the P-ring formation. It may associate with FlgF on the rod constituting a structure essential for the P-ring assembly or may act as a modulator protein for the P-ring assembly.</text>
</comment>
<evidence type="ECO:0000256" key="3">
    <source>
        <dbReference type="ARBA" id="ARBA00014754"/>
    </source>
</evidence>
<comment type="subcellular location">
    <subcellularLocation>
        <location evidence="1 7">Periplasm</location>
    </subcellularLocation>
</comment>
<keyword evidence="9" id="KW-0969">Cilium</keyword>
<dbReference type="SMART" id="SM00858">
    <property type="entry name" value="SAF"/>
    <property type="match status" value="1"/>
</dbReference>
<evidence type="ECO:0000256" key="6">
    <source>
        <dbReference type="ARBA" id="ARBA00025643"/>
    </source>
</evidence>
<evidence type="ECO:0000256" key="4">
    <source>
        <dbReference type="ARBA" id="ARBA00022729"/>
    </source>
</evidence>
<evidence type="ECO:0000256" key="7">
    <source>
        <dbReference type="RuleBase" id="RU362063"/>
    </source>
</evidence>
<dbReference type="AlphaFoldDB" id="A0A841HNK1"/>
<dbReference type="NCBIfam" id="TIGR03170">
    <property type="entry name" value="flgA_cterm"/>
    <property type="match status" value="1"/>
</dbReference>
<evidence type="ECO:0000259" key="8">
    <source>
        <dbReference type="SMART" id="SM00858"/>
    </source>
</evidence>
<dbReference type="InterPro" id="IPR013974">
    <property type="entry name" value="SAF"/>
</dbReference>
<protein>
    <recommendedName>
        <fullName evidence="3 7">Flagella basal body P-ring formation protein FlgA</fullName>
    </recommendedName>
</protein>